<accession>A0A7W6IFQ5</accession>
<comment type="caution">
    <text evidence="7">The sequence shown here is derived from an EMBL/GenBank/DDBJ whole genome shotgun (WGS) entry which is preliminary data.</text>
</comment>
<dbReference type="PIRSF" id="PIRSF003085">
    <property type="entry name" value="CMAS"/>
    <property type="match status" value="1"/>
</dbReference>
<evidence type="ECO:0000256" key="2">
    <source>
        <dbReference type="ARBA" id="ARBA00022603"/>
    </source>
</evidence>
<dbReference type="InterPro" id="IPR029063">
    <property type="entry name" value="SAM-dependent_MTases_sf"/>
</dbReference>
<keyword evidence="4" id="KW-0949">S-adenosyl-L-methionine</keyword>
<evidence type="ECO:0000256" key="1">
    <source>
        <dbReference type="ARBA" id="ARBA00010815"/>
    </source>
</evidence>
<dbReference type="EC" id="2.1.1.79" evidence="7"/>
<sequence>MTLHNAGEPFAEGIALRRNRRLRGLAPSFLAKLLAAIQYGSLVVVTPSGERIRHEKRNPGPEAILVLHRWRALRRLASRGDLGFAQGYIDGDWTTPDLTTLIELAAINTGALTRIINGFWPMRVLNRINHLLRANTRSGSRKNIAFHYDLGNDFYELWLDRTMTYSSALFTRGNMSLEEAQDAKLDRIAQLLQLASRQTVLEIGCGWGALAKKLADEHDASVTALTLSKEQRAHALSVAETNGLGDRIDIRLQDYRDVTGTFDRIVSIEMLEAVGEAYWPAYFSTLRRCLKPGGRAVLQVITIAEDRYDSYRSGADFIQTHIFPGGMLPSKALLKNHIEAAGLGLAHAESFGLSYAQTLAEWRIRFHRAWPDIEKLGFDDRFRRMWDYYLCYCEAGFRTNAIDVGLYVVTKE</sequence>
<evidence type="ECO:0000256" key="6">
    <source>
        <dbReference type="PIRSR" id="PIRSR003085-1"/>
    </source>
</evidence>
<evidence type="ECO:0000256" key="5">
    <source>
        <dbReference type="ARBA" id="ARBA00023098"/>
    </source>
</evidence>
<dbReference type="Gene3D" id="3.40.50.150">
    <property type="entry name" value="Vaccinia Virus protein VP39"/>
    <property type="match status" value="1"/>
</dbReference>
<evidence type="ECO:0000256" key="3">
    <source>
        <dbReference type="ARBA" id="ARBA00022679"/>
    </source>
</evidence>
<keyword evidence="3 7" id="KW-0808">Transferase</keyword>
<keyword evidence="5" id="KW-0443">Lipid metabolism</keyword>
<keyword evidence="2 7" id="KW-0489">Methyltransferase</keyword>
<dbReference type="GO" id="GO:0008610">
    <property type="term" value="P:lipid biosynthetic process"/>
    <property type="evidence" value="ECO:0007669"/>
    <property type="project" value="InterPro"/>
</dbReference>
<dbReference type="InterPro" id="IPR050723">
    <property type="entry name" value="CFA/CMAS"/>
</dbReference>
<dbReference type="RefSeq" id="WP_027315876.1">
    <property type="nucleotide sequence ID" value="NZ_JACIDC010000006.1"/>
</dbReference>
<organism evidence="7 8">
    <name type="scientific">Microvirga flocculans</name>
    <dbReference type="NCBI Taxonomy" id="217168"/>
    <lineage>
        <taxon>Bacteria</taxon>
        <taxon>Pseudomonadati</taxon>
        <taxon>Pseudomonadota</taxon>
        <taxon>Alphaproteobacteria</taxon>
        <taxon>Hyphomicrobiales</taxon>
        <taxon>Methylobacteriaceae</taxon>
        <taxon>Microvirga</taxon>
    </lineage>
</organism>
<dbReference type="CDD" id="cd02440">
    <property type="entry name" value="AdoMet_MTases"/>
    <property type="match status" value="1"/>
</dbReference>
<dbReference type="GO" id="GO:0008825">
    <property type="term" value="F:cyclopropane-fatty-acyl-phospholipid synthase activity"/>
    <property type="evidence" value="ECO:0007669"/>
    <property type="project" value="UniProtKB-EC"/>
</dbReference>
<dbReference type="AlphaFoldDB" id="A0A7W6IFQ5"/>
<name>A0A7W6IFQ5_9HYPH</name>
<reference evidence="7 8" key="1">
    <citation type="submission" date="2020-08" db="EMBL/GenBank/DDBJ databases">
        <title>Genomic Encyclopedia of Type Strains, Phase IV (KMG-IV): sequencing the most valuable type-strain genomes for metagenomic binning, comparative biology and taxonomic classification.</title>
        <authorList>
            <person name="Goeker M."/>
        </authorList>
    </citation>
    <scope>NUCLEOTIDE SEQUENCE [LARGE SCALE GENOMIC DNA]</scope>
    <source>
        <strain evidence="7 8">DSM 15743</strain>
    </source>
</reference>
<dbReference type="Proteomes" id="UP000519439">
    <property type="component" value="Unassembled WGS sequence"/>
</dbReference>
<comment type="similarity">
    <text evidence="1">Belongs to the CFA/CMAS family.</text>
</comment>
<dbReference type="Pfam" id="PF02353">
    <property type="entry name" value="CMAS"/>
    <property type="match status" value="1"/>
</dbReference>
<proteinExistence type="inferred from homology"/>
<dbReference type="EMBL" id="JACIDC010000006">
    <property type="protein sequence ID" value="MBB4040479.1"/>
    <property type="molecule type" value="Genomic_DNA"/>
</dbReference>
<feature type="active site" evidence="6">
    <location>
        <position position="393"/>
    </location>
</feature>
<evidence type="ECO:0000313" key="8">
    <source>
        <dbReference type="Proteomes" id="UP000519439"/>
    </source>
</evidence>
<gene>
    <name evidence="7" type="ORF">GGR34_002132</name>
</gene>
<dbReference type="GO" id="GO:0032259">
    <property type="term" value="P:methylation"/>
    <property type="evidence" value="ECO:0007669"/>
    <property type="project" value="UniProtKB-KW"/>
</dbReference>
<protein>
    <submittedName>
        <fullName evidence="7">Cyclopropane-fatty-acyl-phospholipid synthase</fullName>
        <ecNumber evidence="7">2.1.1.79</ecNumber>
    </submittedName>
</protein>
<dbReference type="PANTHER" id="PTHR43667">
    <property type="entry name" value="CYCLOPROPANE-FATTY-ACYL-PHOSPHOLIPID SYNTHASE"/>
    <property type="match status" value="1"/>
</dbReference>
<dbReference type="InterPro" id="IPR003333">
    <property type="entry name" value="CMAS"/>
</dbReference>
<evidence type="ECO:0000256" key="4">
    <source>
        <dbReference type="ARBA" id="ARBA00022691"/>
    </source>
</evidence>
<keyword evidence="8" id="KW-1185">Reference proteome</keyword>
<dbReference type="SUPFAM" id="SSF53335">
    <property type="entry name" value="S-adenosyl-L-methionine-dependent methyltransferases"/>
    <property type="match status" value="1"/>
</dbReference>
<dbReference type="PANTHER" id="PTHR43667:SF2">
    <property type="entry name" value="FATTY ACID C-METHYL TRANSFERASE"/>
    <property type="match status" value="1"/>
</dbReference>
<evidence type="ECO:0000313" key="7">
    <source>
        <dbReference type="EMBL" id="MBB4040479.1"/>
    </source>
</evidence>